<dbReference type="PROSITE" id="PS50112">
    <property type="entry name" value="PAS"/>
    <property type="match status" value="1"/>
</dbReference>
<dbReference type="SMART" id="SM00091">
    <property type="entry name" value="PAS"/>
    <property type="match status" value="1"/>
</dbReference>
<accession>A0A449BDN5</accession>
<reference evidence="3 4" key="1">
    <citation type="submission" date="2019-01" db="EMBL/GenBank/DDBJ databases">
        <authorList>
            <consortium name="Pathogen Informatics"/>
        </authorList>
    </citation>
    <scope>NUCLEOTIDE SEQUENCE [LARGE SCALE GENOMIC DNA]</scope>
    <source>
        <strain evidence="3 4">NCTC10138</strain>
    </source>
</reference>
<dbReference type="SMART" id="SM00267">
    <property type="entry name" value="GGDEF"/>
    <property type="match status" value="1"/>
</dbReference>
<dbReference type="OrthoDB" id="9804955at2"/>
<dbReference type="InterPro" id="IPR000014">
    <property type="entry name" value="PAS"/>
</dbReference>
<dbReference type="NCBIfam" id="TIGR00229">
    <property type="entry name" value="sensory_box"/>
    <property type="match status" value="1"/>
</dbReference>
<proteinExistence type="predicted"/>
<protein>
    <submittedName>
        <fullName evidence="3">Diguanylate cyclase YdeH</fullName>
        <ecNumber evidence="3">2.7.7.65</ecNumber>
    </submittedName>
</protein>
<dbReference type="Proteomes" id="UP000289841">
    <property type="component" value="Chromosome"/>
</dbReference>
<dbReference type="PANTHER" id="PTHR46663">
    <property type="entry name" value="DIGUANYLATE CYCLASE DGCT-RELATED"/>
    <property type="match status" value="1"/>
</dbReference>
<dbReference type="InterPro" id="IPR029787">
    <property type="entry name" value="Nucleotide_cyclase"/>
</dbReference>
<keyword evidence="4" id="KW-1185">Reference proteome</keyword>
<dbReference type="GO" id="GO:0052621">
    <property type="term" value="F:diguanylate cyclase activity"/>
    <property type="evidence" value="ECO:0007669"/>
    <property type="project" value="UniProtKB-EC"/>
</dbReference>
<organism evidence="3 4">
    <name type="scientific">Haploplasma axanthum</name>
    <name type="common">Acholeplasma axanthum</name>
    <dbReference type="NCBI Taxonomy" id="29552"/>
    <lineage>
        <taxon>Bacteria</taxon>
        <taxon>Bacillati</taxon>
        <taxon>Mycoplasmatota</taxon>
        <taxon>Mollicutes</taxon>
        <taxon>Acholeplasmatales</taxon>
        <taxon>Acholeplasmataceae</taxon>
        <taxon>Haploplasma</taxon>
    </lineage>
</organism>
<dbReference type="InterPro" id="IPR043128">
    <property type="entry name" value="Rev_trsase/Diguanyl_cyclase"/>
</dbReference>
<feature type="domain" description="GGDEF" evidence="2">
    <location>
        <begin position="165"/>
        <end position="295"/>
    </location>
</feature>
<dbReference type="CDD" id="cd00130">
    <property type="entry name" value="PAS"/>
    <property type="match status" value="1"/>
</dbReference>
<dbReference type="NCBIfam" id="TIGR00254">
    <property type="entry name" value="GGDEF"/>
    <property type="match status" value="1"/>
</dbReference>
<dbReference type="PANTHER" id="PTHR46663:SF4">
    <property type="entry name" value="DIGUANYLATE CYCLASE DGCT-RELATED"/>
    <property type="match status" value="1"/>
</dbReference>
<dbReference type="CDD" id="cd01949">
    <property type="entry name" value="GGDEF"/>
    <property type="match status" value="1"/>
</dbReference>
<gene>
    <name evidence="3" type="primary">ydeH_1</name>
    <name evidence="3" type="ORF">NCTC10138_00921</name>
</gene>
<dbReference type="KEGG" id="aaxa:NCTC10138_00921"/>
<dbReference type="EMBL" id="LR215048">
    <property type="protein sequence ID" value="VEU80545.1"/>
    <property type="molecule type" value="Genomic_DNA"/>
</dbReference>
<dbReference type="InterPro" id="IPR052163">
    <property type="entry name" value="DGC-Regulatory_Protein"/>
</dbReference>
<dbReference type="InterPro" id="IPR035965">
    <property type="entry name" value="PAS-like_dom_sf"/>
</dbReference>
<dbReference type="Gene3D" id="3.30.450.20">
    <property type="entry name" value="PAS domain"/>
    <property type="match status" value="1"/>
</dbReference>
<evidence type="ECO:0000259" key="1">
    <source>
        <dbReference type="PROSITE" id="PS50112"/>
    </source>
</evidence>
<dbReference type="EC" id="2.7.7.65" evidence="3"/>
<name>A0A449BDN5_HAPAX</name>
<dbReference type="SUPFAM" id="SSF55073">
    <property type="entry name" value="Nucleotide cyclase"/>
    <property type="match status" value="1"/>
</dbReference>
<dbReference type="Pfam" id="PF13426">
    <property type="entry name" value="PAS_9"/>
    <property type="match status" value="1"/>
</dbReference>
<dbReference type="Pfam" id="PF00990">
    <property type="entry name" value="GGDEF"/>
    <property type="match status" value="1"/>
</dbReference>
<keyword evidence="3" id="KW-0808">Transferase</keyword>
<dbReference type="PROSITE" id="PS50887">
    <property type="entry name" value="GGDEF"/>
    <property type="match status" value="1"/>
</dbReference>
<feature type="domain" description="PAS" evidence="1">
    <location>
        <begin position="3"/>
        <end position="56"/>
    </location>
</feature>
<evidence type="ECO:0000259" key="2">
    <source>
        <dbReference type="PROSITE" id="PS50887"/>
    </source>
</evidence>
<sequence>MNSLITISKIFSSFDEAIYIVDKTRKIVYFNPIAEKITGFSSNEIVGKHCFDNILNHIDSTGKNLCINGCPLLKTINENIVVQDNVFLHHKDGHRIPVYVKTIPYIEDNILLGAVELFSTKIEREMIDKENIIKENLSMIDPLTGLLNRNFLSYRVHELISKQDSNYAVLFLDIDDFKTINDNYGHLVGDKVLEIVSTTILANTTNDDFVIRFGGEEIIIFLKTPNLETAFRKAEQLRIVINASEERNIRYRPKVTIGVSMYDKKLPLNTSIELADKAMYYGKQKGKNQVSFNYWEV</sequence>
<dbReference type="SUPFAM" id="SSF55785">
    <property type="entry name" value="PYP-like sensor domain (PAS domain)"/>
    <property type="match status" value="1"/>
</dbReference>
<evidence type="ECO:0000313" key="3">
    <source>
        <dbReference type="EMBL" id="VEU80545.1"/>
    </source>
</evidence>
<dbReference type="STRING" id="1278311.GCA_000428705_00535"/>
<dbReference type="AlphaFoldDB" id="A0A449BDN5"/>
<evidence type="ECO:0000313" key="4">
    <source>
        <dbReference type="Proteomes" id="UP000289841"/>
    </source>
</evidence>
<keyword evidence="3" id="KW-0548">Nucleotidyltransferase</keyword>
<dbReference type="InterPro" id="IPR000160">
    <property type="entry name" value="GGDEF_dom"/>
</dbReference>
<dbReference type="Gene3D" id="3.30.70.270">
    <property type="match status" value="1"/>
</dbReference>